<keyword evidence="2" id="KW-1133">Transmembrane helix</keyword>
<dbReference type="Pfam" id="PF20153">
    <property type="entry name" value="DUF6535"/>
    <property type="match status" value="1"/>
</dbReference>
<dbReference type="InterPro" id="IPR045338">
    <property type="entry name" value="DUF6535"/>
</dbReference>
<accession>A0A8H3GKC7</accession>
<name>A0A8H3GKC7_9AGAM</name>
<protein>
    <recommendedName>
        <fullName evidence="3">DUF6535 domain-containing protein</fullName>
    </recommendedName>
</protein>
<evidence type="ECO:0000256" key="1">
    <source>
        <dbReference type="SAM" id="MobiDB-lite"/>
    </source>
</evidence>
<evidence type="ECO:0000313" key="5">
    <source>
        <dbReference type="Proteomes" id="UP000663853"/>
    </source>
</evidence>
<feature type="transmembrane region" description="Helical" evidence="2">
    <location>
        <begin position="155"/>
        <end position="178"/>
    </location>
</feature>
<feature type="transmembrane region" description="Helical" evidence="2">
    <location>
        <begin position="83"/>
        <end position="100"/>
    </location>
</feature>
<organism evidence="4 5">
    <name type="scientific">Rhizoctonia solani</name>
    <dbReference type="NCBI Taxonomy" id="456999"/>
    <lineage>
        <taxon>Eukaryota</taxon>
        <taxon>Fungi</taxon>
        <taxon>Dikarya</taxon>
        <taxon>Basidiomycota</taxon>
        <taxon>Agaricomycotina</taxon>
        <taxon>Agaricomycetes</taxon>
        <taxon>Cantharellales</taxon>
        <taxon>Ceratobasidiaceae</taxon>
        <taxon>Rhizoctonia</taxon>
    </lineage>
</organism>
<feature type="region of interest" description="Disordered" evidence="1">
    <location>
        <begin position="1"/>
        <end position="25"/>
    </location>
</feature>
<dbReference type="AlphaFoldDB" id="A0A8H3GKC7"/>
<evidence type="ECO:0000259" key="3">
    <source>
        <dbReference type="Pfam" id="PF20153"/>
    </source>
</evidence>
<dbReference type="Proteomes" id="UP000663853">
    <property type="component" value="Unassembled WGS sequence"/>
</dbReference>
<proteinExistence type="predicted"/>
<evidence type="ECO:0000256" key="2">
    <source>
        <dbReference type="SAM" id="Phobius"/>
    </source>
</evidence>
<reference evidence="4" key="1">
    <citation type="submission" date="2021-01" db="EMBL/GenBank/DDBJ databases">
        <authorList>
            <person name="Kaushik A."/>
        </authorList>
    </citation>
    <scope>NUCLEOTIDE SEQUENCE</scope>
    <source>
        <strain evidence="4">AG6-10EEA</strain>
    </source>
</reference>
<comment type="caution">
    <text evidence="4">The sequence shown here is derived from an EMBL/GenBank/DDBJ whole genome shotgun (WGS) entry which is preliminary data.</text>
</comment>
<feature type="transmembrane region" description="Helical" evidence="2">
    <location>
        <begin position="239"/>
        <end position="265"/>
    </location>
</feature>
<keyword evidence="2" id="KW-0472">Membrane</keyword>
<keyword evidence="2" id="KW-0812">Transmembrane</keyword>
<feature type="domain" description="DUF6535" evidence="3">
    <location>
        <begin position="52"/>
        <end position="243"/>
    </location>
</feature>
<dbReference type="EMBL" id="CAJMXA010001213">
    <property type="protein sequence ID" value="CAE6454928.1"/>
    <property type="molecule type" value="Genomic_DNA"/>
</dbReference>
<sequence>MSDAHTQPPEGLTVGTQPRWGEASTKRNPAIHVIQDEFDEYGAEFGERARVWKAYVREADMSDMEQVDEWHNEKQINNRSLDVILLFGVLFTIVCTPFAVQSSSLLTPNLSDVSVAQLGVITEILRGIADGSRPSELNSTQTANVGMFQPSLVHVWINALWFSSLLLGAAVSIIAILAKEWCILLMSGRVGDSWSQMIRRQQRWEGVEKWKMGQVIIFLPALIHLAVYKEVSFVTGICLYLWTLHLAVAIPALIITAFPILVYGVSTLLPFFNPSDVVCPYSTSISRFIQRLGGPDPECYYKSPNRIAIEALAWLIKTSQDPKSIDTALQAIAGANPNDEHRQLLKESGADTMILRRLIGLDSYSTNYDKLLDLYTRARLFFQPPTTASVSQQGAPTLAGEKVSLSAGEGFQGNINREVQRKMRDLRDMMDRQITTYTATSDHVFRSIPDNVQALRIGSTAASHCLRSMEHETQAHMHEQFDSAIDLLENYKNRQAHLEIRESQYLITGTAILLSSLLDCPPATGAQYVMRLLRIVCRAGDGQNPLPMEQLGLPMAVYALSRHDYPGWTRRPPLSSICRTERSIEMIAYYVSHHSEFANITTSMAKLGLLELLSNPEEYKLDDDDIMILGKASHLLADVAGPARIHTLSENAHIDIYPRAFEVVTKMIQGEHYQLSRDAIATTCLTILNLAQRAYLPPGIPLGEIYVFVIECALDPPRLSLGPEAYEKDIALDVMQKFHDYSWTQDSILDLARALGKKQMFTKFKEALEVESSDNIIMKLFATGQAWFLIDHAIKSETADHEDWTRCLSPFIGDESVPDLVMRRLREQRNILADQYRGVWKNDALHRQIRHSYFQILYNSLPTARIGEGAHN</sequence>
<evidence type="ECO:0000313" key="4">
    <source>
        <dbReference type="EMBL" id="CAE6454928.1"/>
    </source>
</evidence>
<gene>
    <name evidence="4" type="ORF">RDB_LOCUS53611</name>
</gene>